<keyword evidence="2" id="KW-1133">Transmembrane helix</keyword>
<evidence type="ECO:0000313" key="4">
    <source>
        <dbReference type="Proteomes" id="UP001190700"/>
    </source>
</evidence>
<dbReference type="Pfam" id="PF01062">
    <property type="entry name" value="Bestrophin"/>
    <property type="match status" value="1"/>
</dbReference>
<dbReference type="EMBL" id="LGRX02003556">
    <property type="protein sequence ID" value="KAK3282078.1"/>
    <property type="molecule type" value="Genomic_DNA"/>
</dbReference>
<dbReference type="GO" id="GO:0005254">
    <property type="term" value="F:chloride channel activity"/>
    <property type="evidence" value="ECO:0007669"/>
    <property type="project" value="InterPro"/>
</dbReference>
<protein>
    <submittedName>
        <fullName evidence="3">Uncharacterized protein</fullName>
    </submittedName>
</protein>
<feature type="region of interest" description="Disordered" evidence="1">
    <location>
        <begin position="573"/>
        <end position="610"/>
    </location>
</feature>
<evidence type="ECO:0000313" key="3">
    <source>
        <dbReference type="EMBL" id="KAK3282078.1"/>
    </source>
</evidence>
<sequence length="633" mass="69795">MTDGYYQVDVCPTAYFLEPTIFVTLILVIKFRSELSVAAKKSRRGLRYAMSGVGNKCSFLNHLLLISNPASKNSNSNIDKPSVQMNESGTSGSLHFFANRVRTMNSTVAKFVPPGVKSYKEDDAFVLKNESSPGATSPGAGRSIKRMAGLWKAYGRKVRSGSKFFSEPRSFSWFTNGKCVRHDNVQLKYCCELSFSSDRSIYGQFSPKVLGSAVEGALYNGLWTAILEFVFFYVWCYHEEAGPYFTSILQSVSDLQSKILPLISFLITVFLSAKMAKFDEARNWCISVASSIESVAGAVSAHTFLDVDGGVALKYKVYRYLSALHILVHLSNIQARVILEPDDLVQMELLTPEELSYINKSCKTADREENIDRYWLAVYVLLYQTLEQEAVPVLTPNSRISFDHYLRQLQSTCSAEYQQRTNTEPVSFIQLVFGMVELFVKLTPVSFMLLAVGSTPIYVTSMLGGGVLYLVFMGMANLARVIDNPFGADLDHLNIIALLSRTDYGVKTILSISAKDLATNASEVNFSDFPAQQRKLSEESALKSLSKLFSPAKPSTSKAAAAVRHLSFLQALDSPSDNKSNGEQRESTQIISSEPAGAKPNDELNTPPQSVTVSVTSVAEVALNAQGESWSAV</sequence>
<comment type="caution">
    <text evidence="3">The sequence shown here is derived from an EMBL/GenBank/DDBJ whole genome shotgun (WGS) entry which is preliminary data.</text>
</comment>
<dbReference type="Proteomes" id="UP001190700">
    <property type="component" value="Unassembled WGS sequence"/>
</dbReference>
<organism evidence="3 4">
    <name type="scientific">Cymbomonas tetramitiformis</name>
    <dbReference type="NCBI Taxonomy" id="36881"/>
    <lineage>
        <taxon>Eukaryota</taxon>
        <taxon>Viridiplantae</taxon>
        <taxon>Chlorophyta</taxon>
        <taxon>Pyramimonadophyceae</taxon>
        <taxon>Pyramimonadales</taxon>
        <taxon>Pyramimonadaceae</taxon>
        <taxon>Cymbomonas</taxon>
    </lineage>
</organism>
<dbReference type="InterPro" id="IPR021134">
    <property type="entry name" value="Bestrophin-like"/>
</dbReference>
<feature type="transmembrane region" description="Helical" evidence="2">
    <location>
        <begin position="457"/>
        <end position="476"/>
    </location>
</feature>
<keyword evidence="4" id="KW-1185">Reference proteome</keyword>
<keyword evidence="2" id="KW-0812">Transmembrane</keyword>
<proteinExistence type="predicted"/>
<dbReference type="AlphaFoldDB" id="A0AAE0LEA4"/>
<reference evidence="3 4" key="1">
    <citation type="journal article" date="2015" name="Genome Biol. Evol.">
        <title>Comparative Genomics of a Bacterivorous Green Alga Reveals Evolutionary Causalities and Consequences of Phago-Mixotrophic Mode of Nutrition.</title>
        <authorList>
            <person name="Burns J.A."/>
            <person name="Paasch A."/>
            <person name="Narechania A."/>
            <person name="Kim E."/>
        </authorList>
    </citation>
    <scope>NUCLEOTIDE SEQUENCE [LARGE SCALE GENOMIC DNA]</scope>
    <source>
        <strain evidence="3 4">PLY_AMNH</strain>
    </source>
</reference>
<gene>
    <name evidence="3" type="ORF">CYMTET_10166</name>
</gene>
<keyword evidence="2" id="KW-0472">Membrane</keyword>
<name>A0AAE0LEA4_9CHLO</name>
<evidence type="ECO:0000256" key="2">
    <source>
        <dbReference type="SAM" id="Phobius"/>
    </source>
</evidence>
<accession>A0AAE0LEA4</accession>
<evidence type="ECO:0000256" key="1">
    <source>
        <dbReference type="SAM" id="MobiDB-lite"/>
    </source>
</evidence>